<gene>
    <name evidence="2" type="ORF">ACFSKW_52320</name>
</gene>
<protein>
    <recommendedName>
        <fullName evidence="4">DUF2188 domain-containing protein</fullName>
    </recommendedName>
</protein>
<keyword evidence="3" id="KW-1185">Reference proteome</keyword>
<accession>A0ABW4TDG2</accession>
<evidence type="ECO:0008006" key="4">
    <source>
        <dbReference type="Google" id="ProtNLM"/>
    </source>
</evidence>
<comment type="caution">
    <text evidence="2">The sequence shown here is derived from an EMBL/GenBank/DDBJ whole genome shotgun (WGS) entry which is preliminary data.</text>
</comment>
<evidence type="ECO:0000256" key="1">
    <source>
        <dbReference type="SAM" id="MobiDB-lite"/>
    </source>
</evidence>
<evidence type="ECO:0000313" key="2">
    <source>
        <dbReference type="EMBL" id="MFD1940073.1"/>
    </source>
</evidence>
<dbReference type="Proteomes" id="UP001597368">
    <property type="component" value="Unassembled WGS sequence"/>
</dbReference>
<feature type="region of interest" description="Disordered" evidence="1">
    <location>
        <begin position="36"/>
        <end position="56"/>
    </location>
</feature>
<organism evidence="2 3">
    <name type="scientific">Nonomuraea mangrovi</name>
    <dbReference type="NCBI Taxonomy" id="2316207"/>
    <lineage>
        <taxon>Bacteria</taxon>
        <taxon>Bacillati</taxon>
        <taxon>Actinomycetota</taxon>
        <taxon>Actinomycetes</taxon>
        <taxon>Streptosporangiales</taxon>
        <taxon>Streptosporangiaceae</taxon>
        <taxon>Nonomuraea</taxon>
    </lineage>
</organism>
<proteinExistence type="predicted"/>
<feature type="compositionally biased region" description="Basic and acidic residues" evidence="1">
    <location>
        <begin position="38"/>
        <end position="47"/>
    </location>
</feature>
<sequence>MIARTVYRALPRDQGWLLTWVDGEPIVVVNSTLDEDEQRAARRDAQRAARASRPPS</sequence>
<dbReference type="RefSeq" id="WP_379582944.1">
    <property type="nucleotide sequence ID" value="NZ_JBHUFV010000104.1"/>
</dbReference>
<name>A0ABW4TDG2_9ACTN</name>
<evidence type="ECO:0000313" key="3">
    <source>
        <dbReference type="Proteomes" id="UP001597368"/>
    </source>
</evidence>
<reference evidence="3" key="1">
    <citation type="journal article" date="2019" name="Int. J. Syst. Evol. Microbiol.">
        <title>The Global Catalogue of Microorganisms (GCM) 10K type strain sequencing project: providing services to taxonomists for standard genome sequencing and annotation.</title>
        <authorList>
            <consortium name="The Broad Institute Genomics Platform"/>
            <consortium name="The Broad Institute Genome Sequencing Center for Infectious Disease"/>
            <person name="Wu L."/>
            <person name="Ma J."/>
        </authorList>
    </citation>
    <scope>NUCLEOTIDE SEQUENCE [LARGE SCALE GENOMIC DNA]</scope>
    <source>
        <strain evidence="3">ICMP 6774ER</strain>
    </source>
</reference>
<dbReference type="EMBL" id="JBHUFV010000104">
    <property type="protein sequence ID" value="MFD1940073.1"/>
    <property type="molecule type" value="Genomic_DNA"/>
</dbReference>